<keyword evidence="1" id="KW-0145">Chemotaxis</keyword>
<evidence type="ECO:0000313" key="4">
    <source>
        <dbReference type="Proteomes" id="UP000739411"/>
    </source>
</evidence>
<dbReference type="CDD" id="cd17906">
    <property type="entry name" value="CheX"/>
    <property type="match status" value="1"/>
</dbReference>
<dbReference type="EMBL" id="JADJMS010000019">
    <property type="protein sequence ID" value="MBK7415374.1"/>
    <property type="molecule type" value="Genomic_DNA"/>
</dbReference>
<dbReference type="Pfam" id="PF13690">
    <property type="entry name" value="CheX"/>
    <property type="match status" value="1"/>
</dbReference>
<proteinExistence type="predicted"/>
<dbReference type="SUPFAM" id="SSF103039">
    <property type="entry name" value="CheC-like"/>
    <property type="match status" value="1"/>
</dbReference>
<evidence type="ECO:0000256" key="1">
    <source>
        <dbReference type="ARBA" id="ARBA00022500"/>
    </source>
</evidence>
<comment type="caution">
    <text evidence="3">The sequence shown here is derived from an EMBL/GenBank/DDBJ whole genome shotgun (WGS) entry which is preliminary data.</text>
</comment>
<dbReference type="InterPro" id="IPR028976">
    <property type="entry name" value="CheC-like_sf"/>
</dbReference>
<protein>
    <submittedName>
        <fullName evidence="3">Chemotaxis protein CheX</fullName>
    </submittedName>
</protein>
<dbReference type="Proteomes" id="UP000739411">
    <property type="component" value="Unassembled WGS sequence"/>
</dbReference>
<dbReference type="Gene3D" id="3.40.1550.10">
    <property type="entry name" value="CheC-like"/>
    <property type="match status" value="1"/>
</dbReference>
<name>A0A935JZH1_9RHOO</name>
<reference evidence="3 4" key="1">
    <citation type="submission" date="2020-10" db="EMBL/GenBank/DDBJ databases">
        <title>Connecting structure to function with the recovery of over 1000 high-quality activated sludge metagenome-assembled genomes encoding full-length rRNA genes using long-read sequencing.</title>
        <authorList>
            <person name="Singleton C.M."/>
            <person name="Petriglieri F."/>
            <person name="Kristensen J.M."/>
            <person name="Kirkegaard R.H."/>
            <person name="Michaelsen T.Y."/>
            <person name="Andersen M.H."/>
            <person name="Karst S.M."/>
            <person name="Dueholm M.S."/>
            <person name="Nielsen P.H."/>
            <person name="Albertsen M."/>
        </authorList>
    </citation>
    <scope>NUCLEOTIDE SEQUENCE [LARGE SCALE GENOMIC DNA]</scope>
    <source>
        <strain evidence="3">EsbW_18-Q3-R4-48_BATAC.463</strain>
    </source>
</reference>
<dbReference type="AlphaFoldDB" id="A0A935JZH1"/>
<feature type="domain" description="Chemotaxis phosphatase CheX-like" evidence="2">
    <location>
        <begin position="50"/>
        <end position="139"/>
    </location>
</feature>
<gene>
    <name evidence="3" type="ORF">IPJ38_09985</name>
</gene>
<evidence type="ECO:0000313" key="3">
    <source>
        <dbReference type="EMBL" id="MBK7415374.1"/>
    </source>
</evidence>
<organism evidence="3 4">
    <name type="scientific">Candidatus Dechloromonas phosphorivorans</name>
    <dbReference type="NCBI Taxonomy" id="2899244"/>
    <lineage>
        <taxon>Bacteria</taxon>
        <taxon>Pseudomonadati</taxon>
        <taxon>Pseudomonadota</taxon>
        <taxon>Betaproteobacteria</taxon>
        <taxon>Rhodocyclales</taxon>
        <taxon>Azonexaceae</taxon>
        <taxon>Dechloromonas</taxon>
    </lineage>
</organism>
<evidence type="ECO:0000259" key="2">
    <source>
        <dbReference type="Pfam" id="PF13690"/>
    </source>
</evidence>
<accession>A0A935JZH1</accession>
<sequence>MTHTPLRPQDIEVFTEAITHYFSASTGELASVRSAYLLERGGPVIWNDFNGLIEISGDYQGSVCFSAPRALLSHVLLKMGESVFTDERHGDIVGEIANTLSGRARRHFGEGLGISPPRLLDYPNTIFEVQAHSLPYAIPLRWHGYEANLGVHLEACGGDK</sequence>
<dbReference type="GO" id="GO:0006935">
    <property type="term" value="P:chemotaxis"/>
    <property type="evidence" value="ECO:0007669"/>
    <property type="project" value="UniProtKB-KW"/>
</dbReference>
<dbReference type="InterPro" id="IPR028051">
    <property type="entry name" value="CheX-like_dom"/>
</dbReference>